<keyword evidence="18" id="KW-1185">Reference proteome</keyword>
<proteinExistence type="inferred from homology"/>
<dbReference type="PANTHER" id="PTHR45939">
    <property type="entry name" value="PEROXISOMAL MEMBRANE PROTEIN PMP34-RELATED"/>
    <property type="match status" value="1"/>
</dbReference>
<keyword evidence="7" id="KW-0999">Mitochondrion inner membrane</keyword>
<feature type="transmembrane region" description="Helical" evidence="16">
    <location>
        <begin position="12"/>
        <end position="31"/>
    </location>
</feature>
<evidence type="ECO:0000256" key="4">
    <source>
        <dbReference type="ARBA" id="ARBA00022448"/>
    </source>
</evidence>
<feature type="compositionally biased region" description="Basic residues" evidence="15">
    <location>
        <begin position="351"/>
        <end position="365"/>
    </location>
</feature>
<evidence type="ECO:0000256" key="11">
    <source>
        <dbReference type="ARBA" id="ARBA00023136"/>
    </source>
</evidence>
<keyword evidence="5 13" id="KW-0812">Transmembrane</keyword>
<evidence type="ECO:0000256" key="8">
    <source>
        <dbReference type="ARBA" id="ARBA00022980"/>
    </source>
</evidence>
<dbReference type="InterPro" id="IPR018108">
    <property type="entry name" value="MCP_transmembrane"/>
</dbReference>
<evidence type="ECO:0000256" key="5">
    <source>
        <dbReference type="ARBA" id="ARBA00022692"/>
    </source>
</evidence>
<accession>A0ABR2Y3F3</accession>
<dbReference type="GO" id="GO:0005840">
    <property type="term" value="C:ribosome"/>
    <property type="evidence" value="ECO:0007669"/>
    <property type="project" value="UniProtKB-KW"/>
</dbReference>
<dbReference type="PROSITE" id="PS50920">
    <property type="entry name" value="SOLCAR"/>
    <property type="match status" value="3"/>
</dbReference>
<evidence type="ECO:0000256" key="10">
    <source>
        <dbReference type="ARBA" id="ARBA00023128"/>
    </source>
</evidence>
<feature type="transmembrane region" description="Helical" evidence="16">
    <location>
        <begin position="77"/>
        <end position="99"/>
    </location>
</feature>
<comment type="similarity">
    <text evidence="3">Belongs to the eukaryotic ribosomal protein eL29 family.</text>
</comment>
<feature type="region of interest" description="Disordered" evidence="15">
    <location>
        <begin position="326"/>
        <end position="404"/>
    </location>
</feature>
<dbReference type="PRINTS" id="PR00926">
    <property type="entry name" value="MITOCARRIER"/>
</dbReference>
<organism evidence="17 18">
    <name type="scientific">Seiridium cardinale</name>
    <dbReference type="NCBI Taxonomy" id="138064"/>
    <lineage>
        <taxon>Eukaryota</taxon>
        <taxon>Fungi</taxon>
        <taxon>Dikarya</taxon>
        <taxon>Ascomycota</taxon>
        <taxon>Pezizomycotina</taxon>
        <taxon>Sordariomycetes</taxon>
        <taxon>Xylariomycetidae</taxon>
        <taxon>Amphisphaeriales</taxon>
        <taxon>Sporocadaceae</taxon>
        <taxon>Seiridium</taxon>
    </lineage>
</organism>
<evidence type="ECO:0000256" key="3">
    <source>
        <dbReference type="ARBA" id="ARBA00010247"/>
    </source>
</evidence>
<comment type="caution">
    <text evidence="17">The sequence shown here is derived from an EMBL/GenBank/DDBJ whole genome shotgun (WGS) entry which is preliminary data.</text>
</comment>
<evidence type="ECO:0000256" key="9">
    <source>
        <dbReference type="ARBA" id="ARBA00022989"/>
    </source>
</evidence>
<evidence type="ECO:0000256" key="16">
    <source>
        <dbReference type="SAM" id="Phobius"/>
    </source>
</evidence>
<evidence type="ECO:0000256" key="1">
    <source>
        <dbReference type="ARBA" id="ARBA00004448"/>
    </source>
</evidence>
<feature type="transmembrane region" description="Helical" evidence="16">
    <location>
        <begin position="119"/>
        <end position="142"/>
    </location>
</feature>
<feature type="repeat" description="Solcar" evidence="13">
    <location>
        <begin position="11"/>
        <end position="105"/>
    </location>
</feature>
<feature type="compositionally biased region" description="Polar residues" evidence="15">
    <location>
        <begin position="326"/>
        <end position="337"/>
    </location>
</feature>
<protein>
    <submittedName>
        <fullName evidence="17">60S ribosomal protein L29</fullName>
    </submittedName>
</protein>
<keyword evidence="12" id="KW-0687">Ribonucleoprotein</keyword>
<evidence type="ECO:0000313" key="18">
    <source>
        <dbReference type="Proteomes" id="UP001465668"/>
    </source>
</evidence>
<keyword evidence="8 17" id="KW-0689">Ribosomal protein</keyword>
<dbReference type="InterPro" id="IPR002673">
    <property type="entry name" value="Ribosomal_eL29"/>
</dbReference>
<evidence type="ECO:0000313" key="17">
    <source>
        <dbReference type="EMBL" id="KAK9780574.1"/>
    </source>
</evidence>
<dbReference type="Proteomes" id="UP001465668">
    <property type="component" value="Unassembled WGS sequence"/>
</dbReference>
<dbReference type="SUPFAM" id="SSF103506">
    <property type="entry name" value="Mitochondrial carrier"/>
    <property type="match status" value="1"/>
</dbReference>
<reference evidence="17 18" key="1">
    <citation type="submission" date="2024-02" db="EMBL/GenBank/DDBJ databases">
        <title>First draft genome assembly of two strains of Seiridium cardinale.</title>
        <authorList>
            <person name="Emiliani G."/>
            <person name="Scali E."/>
        </authorList>
    </citation>
    <scope>NUCLEOTIDE SEQUENCE [LARGE SCALE GENOMIC DNA]</scope>
    <source>
        <strain evidence="17 18">BM-138-000479</strain>
    </source>
</reference>
<dbReference type="Pfam" id="PF01779">
    <property type="entry name" value="Ribosomal_L29e"/>
    <property type="match status" value="1"/>
</dbReference>
<dbReference type="Gene3D" id="1.50.40.10">
    <property type="entry name" value="Mitochondrial carrier domain"/>
    <property type="match status" value="1"/>
</dbReference>
<comment type="subcellular location">
    <subcellularLocation>
        <location evidence="1">Mitochondrion inner membrane</location>
        <topology evidence="1">Multi-pass membrane protein</topology>
    </subcellularLocation>
</comment>
<dbReference type="InterPro" id="IPR023395">
    <property type="entry name" value="MCP_dom_sf"/>
</dbReference>
<comment type="similarity">
    <text evidence="2 14">Belongs to the mitochondrial carrier (TC 2.A.29) family.</text>
</comment>
<keyword evidence="9 16" id="KW-1133">Transmembrane helix</keyword>
<dbReference type="InterPro" id="IPR052217">
    <property type="entry name" value="Mito/Peroxisomal_Carrier"/>
</dbReference>
<sequence>MAVQSKSAPLPSWGFAVAGSTGAVLANALVYPLDIVKTRLQVQVKHKEGIVEGADPHYTSTWDAITRIVADEGIHGLYAGIHGSLLGVASTNFAYFYWYSTVRTLYLKSQKSSAPPSTLVELALGAVAGALAQVCTIPVAVITTRQQTQSKHERKGFLETGREVIASEDGVSGLWRGLKASLVLVVNPSITYGAYERLKTRMFPGKARLTAGEAFLLGAISKSLATIATQPLIVAKVGLQSKPPPIRQGKPFRGFIEVMQFIIQHEGALGLFKGIGPQILKGLMVQGILMMTKERARLAKPIPPELSLVNRDVAKIHENHVLSRSFASSPQTTTQKSVAMAKSKNSSQHNQSKKAHRNGIKKPKTMRYPSLKGTDPKFRRNHRHALHGTMKALKEKKEGKRDTA</sequence>
<dbReference type="InterPro" id="IPR002067">
    <property type="entry name" value="MCP"/>
</dbReference>
<gene>
    <name evidence="17" type="ORF">SCAR479_02689</name>
</gene>
<evidence type="ECO:0000256" key="7">
    <source>
        <dbReference type="ARBA" id="ARBA00022792"/>
    </source>
</evidence>
<evidence type="ECO:0000256" key="2">
    <source>
        <dbReference type="ARBA" id="ARBA00006375"/>
    </source>
</evidence>
<dbReference type="Gene3D" id="6.10.140.1730">
    <property type="match status" value="1"/>
</dbReference>
<evidence type="ECO:0000256" key="13">
    <source>
        <dbReference type="PROSITE-ProRule" id="PRU00282"/>
    </source>
</evidence>
<keyword evidence="6" id="KW-0677">Repeat</keyword>
<dbReference type="PANTHER" id="PTHR45939:SF1">
    <property type="entry name" value="MITOCHONDRIAL THIAMINE PYROPHOSPHATE CARRIER 1-RELATED"/>
    <property type="match status" value="1"/>
</dbReference>
<feature type="compositionally biased region" description="Basic and acidic residues" evidence="15">
    <location>
        <begin position="392"/>
        <end position="404"/>
    </location>
</feature>
<feature type="repeat" description="Solcar" evidence="13">
    <location>
        <begin position="209"/>
        <end position="299"/>
    </location>
</feature>
<dbReference type="EMBL" id="JARVKM010000006">
    <property type="protein sequence ID" value="KAK9780574.1"/>
    <property type="molecule type" value="Genomic_DNA"/>
</dbReference>
<keyword evidence="11 13" id="KW-0472">Membrane</keyword>
<evidence type="ECO:0000256" key="12">
    <source>
        <dbReference type="ARBA" id="ARBA00023274"/>
    </source>
</evidence>
<evidence type="ECO:0000256" key="6">
    <source>
        <dbReference type="ARBA" id="ARBA00022737"/>
    </source>
</evidence>
<keyword evidence="10" id="KW-0496">Mitochondrion</keyword>
<evidence type="ECO:0000256" key="15">
    <source>
        <dbReference type="SAM" id="MobiDB-lite"/>
    </source>
</evidence>
<keyword evidence="4 14" id="KW-0813">Transport</keyword>
<evidence type="ECO:0000256" key="14">
    <source>
        <dbReference type="RuleBase" id="RU000488"/>
    </source>
</evidence>
<name>A0ABR2Y3F3_9PEZI</name>
<feature type="repeat" description="Solcar" evidence="13">
    <location>
        <begin position="116"/>
        <end position="201"/>
    </location>
</feature>
<dbReference type="Pfam" id="PF00153">
    <property type="entry name" value="Mito_carr"/>
    <property type="match status" value="3"/>
</dbReference>